<dbReference type="NCBIfam" id="TIGR00594">
    <property type="entry name" value="polc"/>
    <property type="match status" value="1"/>
</dbReference>
<dbReference type="GO" id="GO:0006260">
    <property type="term" value="P:DNA replication"/>
    <property type="evidence" value="ECO:0007669"/>
    <property type="project" value="UniProtKB-KW"/>
</dbReference>
<dbReference type="InterPro" id="IPR011708">
    <property type="entry name" value="DNA_pol3_alpha_NTPase_dom"/>
</dbReference>
<keyword evidence="2" id="KW-0808">Transferase</keyword>
<keyword evidence="3" id="KW-0548">Nucleotidyltransferase</keyword>
<dbReference type="EC" id="2.7.7.7" evidence="1"/>
<dbReference type="Pfam" id="PF17657">
    <property type="entry name" value="DNA_pol3_finger"/>
    <property type="match status" value="1"/>
</dbReference>
<evidence type="ECO:0000313" key="8">
    <source>
        <dbReference type="EMBL" id="HIV75134.1"/>
    </source>
</evidence>
<dbReference type="Gene3D" id="1.10.150.870">
    <property type="match status" value="1"/>
</dbReference>
<dbReference type="InterPro" id="IPR041931">
    <property type="entry name" value="DNA_pol3_alpha_thumb_dom"/>
</dbReference>
<dbReference type="Gene3D" id="3.20.20.140">
    <property type="entry name" value="Metal-dependent hydrolases"/>
    <property type="match status" value="1"/>
</dbReference>
<accession>A0A9D1PMT2</accession>
<dbReference type="InterPro" id="IPR004013">
    <property type="entry name" value="PHP_dom"/>
</dbReference>
<protein>
    <recommendedName>
        <fullName evidence="1">DNA-directed DNA polymerase</fullName>
        <ecNumber evidence="1">2.7.7.7</ecNumber>
    </recommendedName>
</protein>
<dbReference type="EMBL" id="DXHX01000124">
    <property type="protein sequence ID" value="HIV75134.1"/>
    <property type="molecule type" value="Genomic_DNA"/>
</dbReference>
<evidence type="ECO:0000259" key="7">
    <source>
        <dbReference type="SMART" id="SM00481"/>
    </source>
</evidence>
<comment type="catalytic activity">
    <reaction evidence="6">
        <text>DNA(n) + a 2'-deoxyribonucleoside 5'-triphosphate = DNA(n+1) + diphosphate</text>
        <dbReference type="Rhea" id="RHEA:22508"/>
        <dbReference type="Rhea" id="RHEA-COMP:17339"/>
        <dbReference type="Rhea" id="RHEA-COMP:17340"/>
        <dbReference type="ChEBI" id="CHEBI:33019"/>
        <dbReference type="ChEBI" id="CHEBI:61560"/>
        <dbReference type="ChEBI" id="CHEBI:173112"/>
        <dbReference type="EC" id="2.7.7.7"/>
    </reaction>
</comment>
<dbReference type="GO" id="GO:0003887">
    <property type="term" value="F:DNA-directed DNA polymerase activity"/>
    <property type="evidence" value="ECO:0007669"/>
    <property type="project" value="UniProtKB-KW"/>
</dbReference>
<evidence type="ECO:0000256" key="3">
    <source>
        <dbReference type="ARBA" id="ARBA00022695"/>
    </source>
</evidence>
<dbReference type="SUPFAM" id="SSF160975">
    <property type="entry name" value="AF1531-like"/>
    <property type="match status" value="1"/>
</dbReference>
<evidence type="ECO:0000256" key="2">
    <source>
        <dbReference type="ARBA" id="ARBA00022679"/>
    </source>
</evidence>
<dbReference type="InterPro" id="IPR016195">
    <property type="entry name" value="Pol/histidinol_Pase-like"/>
</dbReference>
<dbReference type="SUPFAM" id="SSF89550">
    <property type="entry name" value="PHP domain-like"/>
    <property type="match status" value="1"/>
</dbReference>
<dbReference type="InterPro" id="IPR040982">
    <property type="entry name" value="DNA_pol3_finger"/>
</dbReference>
<dbReference type="Proteomes" id="UP000823937">
    <property type="component" value="Unassembled WGS sequence"/>
</dbReference>
<dbReference type="PANTHER" id="PTHR32294">
    <property type="entry name" value="DNA POLYMERASE III SUBUNIT ALPHA"/>
    <property type="match status" value="1"/>
</dbReference>
<feature type="domain" description="Polymerase/histidinol phosphatase N-terminal" evidence="7">
    <location>
        <begin position="4"/>
        <end position="71"/>
    </location>
</feature>
<dbReference type="PANTHER" id="PTHR32294:SF0">
    <property type="entry name" value="DNA POLYMERASE III SUBUNIT ALPHA"/>
    <property type="match status" value="1"/>
</dbReference>
<dbReference type="InterPro" id="IPR029460">
    <property type="entry name" value="DNAPol_HHH"/>
</dbReference>
<dbReference type="InterPro" id="IPR004805">
    <property type="entry name" value="DnaE2/DnaE/PolC"/>
</dbReference>
<name>A0A9D1PMT2_9BACI</name>
<organism evidence="8 9">
    <name type="scientific">Candidatus Pseudogracilibacillus intestinigallinarum</name>
    <dbReference type="NCBI Taxonomy" id="2838742"/>
    <lineage>
        <taxon>Bacteria</taxon>
        <taxon>Bacillati</taxon>
        <taxon>Bacillota</taxon>
        <taxon>Bacilli</taxon>
        <taxon>Bacillales</taxon>
        <taxon>Bacillaceae</taxon>
        <taxon>Pseudogracilibacillus</taxon>
    </lineage>
</organism>
<evidence type="ECO:0000256" key="4">
    <source>
        <dbReference type="ARBA" id="ARBA00022705"/>
    </source>
</evidence>
<dbReference type="Pfam" id="PF14579">
    <property type="entry name" value="HHH_6"/>
    <property type="match status" value="1"/>
</dbReference>
<keyword evidence="5" id="KW-0239">DNA-directed DNA polymerase</keyword>
<dbReference type="Pfam" id="PF02811">
    <property type="entry name" value="PHP"/>
    <property type="match status" value="1"/>
</dbReference>
<dbReference type="AlphaFoldDB" id="A0A9D1PMT2"/>
<keyword evidence="4" id="KW-0235">DNA replication</keyword>
<dbReference type="SMART" id="SM00481">
    <property type="entry name" value="POLIIIAc"/>
    <property type="match status" value="1"/>
</dbReference>
<reference evidence="8" key="1">
    <citation type="journal article" date="2021" name="PeerJ">
        <title>Extensive microbial diversity within the chicken gut microbiome revealed by metagenomics and culture.</title>
        <authorList>
            <person name="Gilroy R."/>
            <person name="Ravi A."/>
            <person name="Getino M."/>
            <person name="Pursley I."/>
            <person name="Horton D.L."/>
            <person name="Alikhan N.F."/>
            <person name="Baker D."/>
            <person name="Gharbi K."/>
            <person name="Hall N."/>
            <person name="Watson M."/>
            <person name="Adriaenssens E.M."/>
            <person name="Foster-Nyarko E."/>
            <person name="Jarju S."/>
            <person name="Secka A."/>
            <person name="Antonio M."/>
            <person name="Oren A."/>
            <person name="Chaudhuri R.R."/>
            <person name="La Ragione R."/>
            <person name="Hildebrand F."/>
            <person name="Pallen M.J."/>
        </authorList>
    </citation>
    <scope>NUCLEOTIDE SEQUENCE</scope>
    <source>
        <strain evidence="8">CHK169-2315</strain>
    </source>
</reference>
<feature type="non-terminal residue" evidence="8">
    <location>
        <position position="882"/>
    </location>
</feature>
<gene>
    <name evidence="8" type="ORF">H9895_08670</name>
</gene>
<dbReference type="Pfam" id="PF07733">
    <property type="entry name" value="DNA_pol3_alpha"/>
    <property type="match status" value="1"/>
</dbReference>
<evidence type="ECO:0000313" key="9">
    <source>
        <dbReference type="Proteomes" id="UP000823937"/>
    </source>
</evidence>
<evidence type="ECO:0000256" key="5">
    <source>
        <dbReference type="ARBA" id="ARBA00022932"/>
    </source>
</evidence>
<dbReference type="InterPro" id="IPR003141">
    <property type="entry name" value="Pol/His_phosphatase_N"/>
</dbReference>
<evidence type="ECO:0000256" key="1">
    <source>
        <dbReference type="ARBA" id="ARBA00012417"/>
    </source>
</evidence>
<reference evidence="8" key="2">
    <citation type="submission" date="2021-04" db="EMBL/GenBank/DDBJ databases">
        <authorList>
            <person name="Gilroy R."/>
        </authorList>
    </citation>
    <scope>NUCLEOTIDE SEQUENCE</scope>
    <source>
        <strain evidence="8">CHK169-2315</strain>
    </source>
</reference>
<dbReference type="GO" id="GO:0008408">
    <property type="term" value="F:3'-5' exonuclease activity"/>
    <property type="evidence" value="ECO:0007669"/>
    <property type="project" value="InterPro"/>
</dbReference>
<comment type="caution">
    <text evidence="8">The sequence shown here is derived from an EMBL/GenBank/DDBJ whole genome shotgun (WGS) entry which is preliminary data.</text>
</comment>
<proteinExistence type="predicted"/>
<evidence type="ECO:0000256" key="6">
    <source>
        <dbReference type="ARBA" id="ARBA00049244"/>
    </source>
</evidence>
<dbReference type="Gene3D" id="1.10.10.1600">
    <property type="entry name" value="Bacterial DNA polymerase III alpha subunit, thumb domain"/>
    <property type="match status" value="1"/>
</dbReference>
<sequence length="882" mass="101487">MSFTHLQVRSGYSLFQSTMTIDKIVEHAEMLNYRAIALTDERVLYGAVAFYEACIGRGIQPILGLVVPYIYEGISIPIIFYAKNNTGYEQLIKMSTVLETEESPTIEELAMDELIAIVPADNEYVQKTWTEDQLDKFLQTVSSKMNKEDLYIGISHTMMEETNIEKFRTLEQTFYIKAVAIHDVRYAEQKDYIAYDCLQAMHDGRKWDENNVQEQQVRYMKSKDEMKRVFHYWPELMERTEEIVEKCYVHFDFNRVQLPAFPVAEGETAASFLRTLCEKNLQERYPDQLEVAKKRLDMELQVIHDLQFDDYFLIVQDFVQYAKDNGIVVGPGRGSAAGSIVSYLLHITDVDPLKYDLLFERFLNPNRVSMPDIDIDFSDNRRDEVIQYVKQKYGADYVAQIITFGTFAARSLLRELMKTMQVHDEDQQYILRKLPQQRQSTILEVVQDSPDLKKYIKASEKLRRLFSIAMKLEGLPRHISTHAAGIVIGKDKLIQHVPLTHGIHETYLTQYAMNELEKIGLLKMDILGLRNLTLLERIVTSIERTEKVKIDLHHLPENDPKTFALLQKGQTNGIFQLESDGMKSVLRRLKPTSLDDVVAVNALFRPGPMDYIPTYIERKHGTTNFSYLHPDLAPILEKTYGVLIYQEQIMQIAHTFAGLSLGEADILRRAVSKKDHQEMTHIKERFIQGCAQKGYDATIAEEVFSWIIKFADYGFNKSHSVAYSKIAYQLSYLKANYPTHFFAHILSAVANEPEKMISYISEAKQFGIQILPPSVNKSFAYFSVEEGNIRIGLLAMKGIGYETAKLIMQARKEGAFKDLFDFTFRCKGLKRNALEIFILAGALDDLYDNRASLLASIDQAYERTELFGSTLFSKMDMSTAYV</sequence>
<dbReference type="CDD" id="cd07431">
    <property type="entry name" value="PHP_PolIIIA"/>
    <property type="match status" value="1"/>
</dbReference>